<feature type="domain" description="Ig-like" evidence="1">
    <location>
        <begin position="45"/>
        <end position="126"/>
    </location>
</feature>
<keyword evidence="3" id="KW-1185">Reference proteome</keyword>
<gene>
    <name evidence="2" type="ORF">CEUTPL_LOCUS11009</name>
</gene>
<protein>
    <recommendedName>
        <fullName evidence="1">Ig-like domain-containing protein</fullName>
    </recommendedName>
</protein>
<proteinExistence type="predicted"/>
<accession>A0A9N9MXA2</accession>
<evidence type="ECO:0000313" key="3">
    <source>
        <dbReference type="Proteomes" id="UP001152799"/>
    </source>
</evidence>
<evidence type="ECO:0000259" key="1">
    <source>
        <dbReference type="PROSITE" id="PS50835"/>
    </source>
</evidence>
<dbReference type="AlphaFoldDB" id="A0A9N9MXA2"/>
<dbReference type="FunFam" id="2.60.40.10:FF:000437">
    <property type="entry name" value="Beat-IIIc, isoform A"/>
    <property type="match status" value="1"/>
</dbReference>
<dbReference type="PROSITE" id="PS50835">
    <property type="entry name" value="IG_LIKE"/>
    <property type="match status" value="1"/>
</dbReference>
<dbReference type="InterPro" id="IPR013783">
    <property type="entry name" value="Ig-like_fold"/>
</dbReference>
<sequence>MVIMLVKYWIITVFVVFFKFKDTIALKNVKLTIQPAIVQYLSHSTLRCSYELEDDILYSVKWYRGLLEFYRYTPSEHPSTKVFPFEGITVDESSSNSTQVVLRNIEFNLSGNFSCEVTTDLPHMVTGVDQQSMIVIQLPESSPKISVGRDIMNTGDLLRANCSSPPSRPPVTLQFKLNDRMVAQNDPYPFRKSSERSWSDLALELVLNDLHFENGRLVLHCIAILPEVYQEEVQLELASAKDPIPQQRVRSQNGVKKAPEQTKLPYILLCSFLLRSAIVGIS</sequence>
<dbReference type="Proteomes" id="UP001152799">
    <property type="component" value="Chromosome 6"/>
</dbReference>
<reference evidence="2" key="1">
    <citation type="submission" date="2022-01" db="EMBL/GenBank/DDBJ databases">
        <authorList>
            <person name="King R."/>
        </authorList>
    </citation>
    <scope>NUCLEOTIDE SEQUENCE</scope>
</reference>
<evidence type="ECO:0000313" key="2">
    <source>
        <dbReference type="EMBL" id="CAG9770557.1"/>
    </source>
</evidence>
<dbReference type="EMBL" id="OU892282">
    <property type="protein sequence ID" value="CAG9770557.1"/>
    <property type="molecule type" value="Genomic_DNA"/>
</dbReference>
<dbReference type="OrthoDB" id="196393at2759"/>
<dbReference type="Gene3D" id="2.60.40.10">
    <property type="entry name" value="Immunoglobulins"/>
    <property type="match status" value="1"/>
</dbReference>
<dbReference type="InterPro" id="IPR007110">
    <property type="entry name" value="Ig-like_dom"/>
</dbReference>
<organism evidence="2 3">
    <name type="scientific">Ceutorhynchus assimilis</name>
    <name type="common">cabbage seed weevil</name>
    <dbReference type="NCBI Taxonomy" id="467358"/>
    <lineage>
        <taxon>Eukaryota</taxon>
        <taxon>Metazoa</taxon>
        <taxon>Ecdysozoa</taxon>
        <taxon>Arthropoda</taxon>
        <taxon>Hexapoda</taxon>
        <taxon>Insecta</taxon>
        <taxon>Pterygota</taxon>
        <taxon>Neoptera</taxon>
        <taxon>Endopterygota</taxon>
        <taxon>Coleoptera</taxon>
        <taxon>Polyphaga</taxon>
        <taxon>Cucujiformia</taxon>
        <taxon>Curculionidae</taxon>
        <taxon>Ceutorhynchinae</taxon>
        <taxon>Ceutorhynchus</taxon>
    </lineage>
</organism>
<name>A0A9N9MXA2_9CUCU</name>
<dbReference type="PANTHER" id="PTHR21261">
    <property type="entry name" value="BEAT PROTEIN"/>
    <property type="match status" value="1"/>
</dbReference>
<dbReference type="PANTHER" id="PTHR21261:SF6">
    <property type="entry name" value="BEATEN PATH IIA-RELATED"/>
    <property type="match status" value="1"/>
</dbReference>